<feature type="chain" id="PRO_5038415457" evidence="2">
    <location>
        <begin position="30"/>
        <end position="377"/>
    </location>
</feature>
<dbReference type="Proteomes" id="UP000367750">
    <property type="component" value="Unassembled WGS sequence"/>
</dbReference>
<protein>
    <submittedName>
        <fullName evidence="4">Amidase domain-containing protein</fullName>
    </submittedName>
</protein>
<dbReference type="InterPro" id="IPR024301">
    <property type="entry name" value="Amidase_6"/>
</dbReference>
<dbReference type="RefSeq" id="WP_150458541.1">
    <property type="nucleotide sequence ID" value="NZ_VYKK01000015.1"/>
</dbReference>
<feature type="domain" description="Putative amidase" evidence="3">
    <location>
        <begin position="200"/>
        <end position="369"/>
    </location>
</feature>
<dbReference type="AlphaFoldDB" id="A0A5J5G940"/>
<evidence type="ECO:0000256" key="1">
    <source>
        <dbReference type="SAM" id="MobiDB-lite"/>
    </source>
</evidence>
<evidence type="ECO:0000313" key="4">
    <source>
        <dbReference type="EMBL" id="KAA9004189.1"/>
    </source>
</evidence>
<reference evidence="4 5" key="1">
    <citation type="submission" date="2019-09" db="EMBL/GenBank/DDBJ databases">
        <title>Bacillus ochoae sp. nov., Paenibacillus whitsoniae sp. nov., Paenibacillus spiritus sp. nov. Isolated from the Mars Exploration Rover during spacecraft assembly.</title>
        <authorList>
            <person name="Seuylemezian A."/>
            <person name="Vaishampayan P."/>
        </authorList>
    </citation>
    <scope>NUCLEOTIDE SEQUENCE [LARGE SCALE GENOMIC DNA]</scope>
    <source>
        <strain evidence="4 5">MER_111</strain>
    </source>
</reference>
<feature type="region of interest" description="Disordered" evidence="1">
    <location>
        <begin position="176"/>
        <end position="203"/>
    </location>
</feature>
<keyword evidence="2" id="KW-0732">Signal</keyword>
<organism evidence="4 5">
    <name type="scientific">Paenibacillus spiritus</name>
    <dbReference type="NCBI Taxonomy" id="2496557"/>
    <lineage>
        <taxon>Bacteria</taxon>
        <taxon>Bacillati</taxon>
        <taxon>Bacillota</taxon>
        <taxon>Bacilli</taxon>
        <taxon>Bacillales</taxon>
        <taxon>Paenibacillaceae</taxon>
        <taxon>Paenibacillus</taxon>
    </lineage>
</organism>
<gene>
    <name evidence="4" type="ORF">F4V43_12400</name>
</gene>
<feature type="signal peptide" evidence="2">
    <location>
        <begin position="1"/>
        <end position="29"/>
    </location>
</feature>
<dbReference type="PANTHER" id="PTHR40032:SF1">
    <property type="entry name" value="EXPORTED PROTEIN"/>
    <property type="match status" value="1"/>
</dbReference>
<evidence type="ECO:0000259" key="3">
    <source>
        <dbReference type="Pfam" id="PF12671"/>
    </source>
</evidence>
<keyword evidence="5" id="KW-1185">Reference proteome</keyword>
<evidence type="ECO:0000313" key="5">
    <source>
        <dbReference type="Proteomes" id="UP000367750"/>
    </source>
</evidence>
<dbReference type="OrthoDB" id="2194542at2"/>
<proteinExistence type="predicted"/>
<dbReference type="SUPFAM" id="SSF54427">
    <property type="entry name" value="NTF2-like"/>
    <property type="match status" value="1"/>
</dbReference>
<accession>A0A5J5G940</accession>
<dbReference type="PANTHER" id="PTHR40032">
    <property type="entry name" value="EXPORTED PROTEIN-RELATED"/>
    <property type="match status" value="1"/>
</dbReference>
<dbReference type="EMBL" id="VYKK01000015">
    <property type="protein sequence ID" value="KAA9004189.1"/>
    <property type="molecule type" value="Genomic_DNA"/>
</dbReference>
<evidence type="ECO:0000256" key="2">
    <source>
        <dbReference type="SAM" id="SignalP"/>
    </source>
</evidence>
<sequence>MRRSICTQYRSKLIAVIVAITLLSLSARAAADGLTDAEHEIQPALEDLYKARAEAFVNQDIQKLKDYYLDEKISRIALEHEHNQIQYLNKWSDKRAIQLTHSQCAIRIIRQRITGDRAVVSLVQSHRIGYMYENRFLPEQFFGVGTRHFITLKKKDGRWKVSREWYLDPLDENPKKISDGPDGLAPSVKAKSSEPPKSQKYNRKRAVEYANKYAGAAWGAGNRHRYNPKYLDYTSKGGDCTNFASQIIGDSEGGGLPARGNWRYFDRSGGTQTWVQTDSFSRFLIGSGYGKLLAKGTYEQITRPSDQYPDSAISSLEPGDLIGYILHNNDTDHFSVVVGFDDYGYPLVNSHTADRYRVPFDLGWDSETRYQLFHIRD</sequence>
<name>A0A5J5G940_9BACL</name>
<dbReference type="InterPro" id="IPR032710">
    <property type="entry name" value="NTF2-like_dom_sf"/>
</dbReference>
<comment type="caution">
    <text evidence="4">The sequence shown here is derived from an EMBL/GenBank/DDBJ whole genome shotgun (WGS) entry which is preliminary data.</text>
</comment>
<dbReference type="Pfam" id="PF12671">
    <property type="entry name" value="Amidase_6"/>
    <property type="match status" value="1"/>
</dbReference>